<comment type="catalytic activity">
    <reaction evidence="1">
        <text>ATP + protein L-histidine = ADP + protein N-phospho-L-histidine.</text>
        <dbReference type="EC" id="2.7.13.3"/>
    </reaction>
</comment>
<dbReference type="AlphaFoldDB" id="A0A841FMP0"/>
<organism evidence="13 14">
    <name type="scientific">Phytomonospora endophytica</name>
    <dbReference type="NCBI Taxonomy" id="714109"/>
    <lineage>
        <taxon>Bacteria</taxon>
        <taxon>Bacillati</taxon>
        <taxon>Actinomycetota</taxon>
        <taxon>Actinomycetes</taxon>
        <taxon>Micromonosporales</taxon>
        <taxon>Micromonosporaceae</taxon>
        <taxon>Phytomonospora</taxon>
    </lineage>
</organism>
<evidence type="ECO:0000256" key="2">
    <source>
        <dbReference type="ARBA" id="ARBA00012438"/>
    </source>
</evidence>
<evidence type="ECO:0000259" key="10">
    <source>
        <dbReference type="Pfam" id="PF02518"/>
    </source>
</evidence>
<dbReference type="Proteomes" id="UP000548476">
    <property type="component" value="Unassembled WGS sequence"/>
</dbReference>
<comment type="caution">
    <text evidence="13">The sequence shown here is derived from an EMBL/GenBank/DDBJ whole genome shotgun (WGS) entry which is preliminary data.</text>
</comment>
<name>A0A841FMP0_9ACTN</name>
<feature type="domain" description="Histidine kinase/HSP90-like ATPase" evidence="10">
    <location>
        <begin position="274"/>
        <end position="364"/>
    </location>
</feature>
<keyword evidence="5" id="KW-0547">Nucleotide-binding</keyword>
<dbReference type="SUPFAM" id="SSF55874">
    <property type="entry name" value="ATPase domain of HSP90 chaperone/DNA topoisomerase II/histidine kinase"/>
    <property type="match status" value="1"/>
</dbReference>
<keyword evidence="9" id="KW-1133">Transmembrane helix</keyword>
<evidence type="ECO:0000256" key="1">
    <source>
        <dbReference type="ARBA" id="ARBA00000085"/>
    </source>
</evidence>
<dbReference type="CDD" id="cd16917">
    <property type="entry name" value="HATPase_UhpB-NarQ-NarX-like"/>
    <property type="match status" value="1"/>
</dbReference>
<evidence type="ECO:0000256" key="4">
    <source>
        <dbReference type="ARBA" id="ARBA00022679"/>
    </source>
</evidence>
<dbReference type="EC" id="2.7.13.3" evidence="2"/>
<dbReference type="PANTHER" id="PTHR24421:SF10">
    <property type="entry name" value="NITRATE_NITRITE SENSOR PROTEIN NARQ"/>
    <property type="match status" value="1"/>
</dbReference>
<sequence length="368" mass="39320">MRRIPVFLSRHPRLADVTMLGHVLAVDAISMASIGKAGVLGWAVLLGAHVPLVWRRKAPSAVFWAVYAYTVATTPLDVPGAYQLIVPMVALHAVARHRSWRHLLPALGGVTVVVVLAALFEDAPGSTLIPVVSVAGAVTLLGLTFRTRAAWAEEVRARIRRGERERIAREMHDIVAHNLAVMIALADGASLTVPSSPERAAEAMRNAASTGREALSEMRRLLGVLRTDDESRVDEPQPGLADLPGLVERVRASGVETVLDWDGDEGGCGRGPGLALYRIAQEALTNTIKHAGPGARAVLRLRCTRERAELEIDDDGARRVFAPGPAAGLGIPGMTERAESYGGGVETGPAPDGGGWRVRAWLSFEEAR</sequence>
<dbReference type="Pfam" id="PF07730">
    <property type="entry name" value="HisKA_3"/>
    <property type="match status" value="1"/>
</dbReference>
<dbReference type="Gene3D" id="1.20.5.1930">
    <property type="match status" value="1"/>
</dbReference>
<dbReference type="RefSeq" id="WP_184787945.1">
    <property type="nucleotide sequence ID" value="NZ_BONT01000007.1"/>
</dbReference>
<dbReference type="GO" id="GO:0046983">
    <property type="term" value="F:protein dimerization activity"/>
    <property type="evidence" value="ECO:0007669"/>
    <property type="project" value="InterPro"/>
</dbReference>
<dbReference type="Pfam" id="PF23539">
    <property type="entry name" value="DUF7134"/>
    <property type="match status" value="1"/>
</dbReference>
<evidence type="ECO:0000259" key="12">
    <source>
        <dbReference type="Pfam" id="PF23539"/>
    </source>
</evidence>
<keyword evidence="9" id="KW-0812">Transmembrane</keyword>
<keyword evidence="8" id="KW-0902">Two-component regulatory system</keyword>
<dbReference type="GO" id="GO:0005524">
    <property type="term" value="F:ATP binding"/>
    <property type="evidence" value="ECO:0007669"/>
    <property type="project" value="UniProtKB-KW"/>
</dbReference>
<keyword evidence="4" id="KW-0808">Transferase</keyword>
<evidence type="ECO:0000313" key="14">
    <source>
        <dbReference type="Proteomes" id="UP000548476"/>
    </source>
</evidence>
<evidence type="ECO:0000256" key="6">
    <source>
        <dbReference type="ARBA" id="ARBA00022777"/>
    </source>
</evidence>
<protein>
    <recommendedName>
        <fullName evidence="2">histidine kinase</fullName>
        <ecNumber evidence="2">2.7.13.3</ecNumber>
    </recommendedName>
</protein>
<dbReference type="EMBL" id="JACHGT010000006">
    <property type="protein sequence ID" value="MBB6035068.1"/>
    <property type="molecule type" value="Genomic_DNA"/>
</dbReference>
<keyword evidence="3" id="KW-0597">Phosphoprotein</keyword>
<dbReference type="PANTHER" id="PTHR24421">
    <property type="entry name" value="NITRATE/NITRITE SENSOR PROTEIN NARX-RELATED"/>
    <property type="match status" value="1"/>
</dbReference>
<keyword evidence="14" id="KW-1185">Reference proteome</keyword>
<keyword evidence="6 13" id="KW-0418">Kinase</keyword>
<evidence type="ECO:0000256" key="7">
    <source>
        <dbReference type="ARBA" id="ARBA00022840"/>
    </source>
</evidence>
<dbReference type="Gene3D" id="3.30.565.10">
    <property type="entry name" value="Histidine kinase-like ATPase, C-terminal domain"/>
    <property type="match status" value="1"/>
</dbReference>
<proteinExistence type="predicted"/>
<keyword evidence="7" id="KW-0067">ATP-binding</keyword>
<dbReference type="InterPro" id="IPR055558">
    <property type="entry name" value="DUF7134"/>
</dbReference>
<evidence type="ECO:0000256" key="9">
    <source>
        <dbReference type="SAM" id="Phobius"/>
    </source>
</evidence>
<evidence type="ECO:0000259" key="11">
    <source>
        <dbReference type="Pfam" id="PF07730"/>
    </source>
</evidence>
<feature type="domain" description="Signal transduction histidine kinase subgroup 3 dimerisation and phosphoacceptor" evidence="11">
    <location>
        <begin position="163"/>
        <end position="229"/>
    </location>
</feature>
<feature type="transmembrane region" description="Helical" evidence="9">
    <location>
        <begin position="20"/>
        <end position="46"/>
    </location>
</feature>
<reference evidence="13 14" key="1">
    <citation type="submission" date="2020-08" db="EMBL/GenBank/DDBJ databases">
        <title>Genomic Encyclopedia of Type Strains, Phase IV (KMG-IV): sequencing the most valuable type-strain genomes for metagenomic binning, comparative biology and taxonomic classification.</title>
        <authorList>
            <person name="Goeker M."/>
        </authorList>
    </citation>
    <scope>NUCLEOTIDE SEQUENCE [LARGE SCALE GENOMIC DNA]</scope>
    <source>
        <strain evidence="13 14">YIM 65646</strain>
    </source>
</reference>
<feature type="transmembrane region" description="Helical" evidence="9">
    <location>
        <begin position="126"/>
        <end position="145"/>
    </location>
</feature>
<keyword evidence="9" id="KW-0472">Membrane</keyword>
<evidence type="ECO:0000256" key="8">
    <source>
        <dbReference type="ARBA" id="ARBA00023012"/>
    </source>
</evidence>
<dbReference type="GO" id="GO:0000155">
    <property type="term" value="F:phosphorelay sensor kinase activity"/>
    <property type="evidence" value="ECO:0007669"/>
    <property type="project" value="InterPro"/>
</dbReference>
<dbReference type="InterPro" id="IPR036890">
    <property type="entry name" value="HATPase_C_sf"/>
</dbReference>
<evidence type="ECO:0000256" key="3">
    <source>
        <dbReference type="ARBA" id="ARBA00022553"/>
    </source>
</evidence>
<dbReference type="GO" id="GO:0016020">
    <property type="term" value="C:membrane"/>
    <property type="evidence" value="ECO:0007669"/>
    <property type="project" value="InterPro"/>
</dbReference>
<dbReference type="InterPro" id="IPR011712">
    <property type="entry name" value="Sig_transdc_His_kin_sub3_dim/P"/>
</dbReference>
<dbReference type="InterPro" id="IPR050482">
    <property type="entry name" value="Sensor_HK_TwoCompSys"/>
</dbReference>
<dbReference type="Pfam" id="PF02518">
    <property type="entry name" value="HATPase_c"/>
    <property type="match status" value="1"/>
</dbReference>
<feature type="transmembrane region" description="Helical" evidence="9">
    <location>
        <begin position="103"/>
        <end position="120"/>
    </location>
</feature>
<evidence type="ECO:0000313" key="13">
    <source>
        <dbReference type="EMBL" id="MBB6035068.1"/>
    </source>
</evidence>
<evidence type="ECO:0000256" key="5">
    <source>
        <dbReference type="ARBA" id="ARBA00022741"/>
    </source>
</evidence>
<gene>
    <name evidence="13" type="ORF">HNR73_002925</name>
</gene>
<accession>A0A841FMP0</accession>
<feature type="domain" description="DUF7134" evidence="12">
    <location>
        <begin position="7"/>
        <end position="144"/>
    </location>
</feature>
<dbReference type="InterPro" id="IPR003594">
    <property type="entry name" value="HATPase_dom"/>
</dbReference>
<feature type="transmembrane region" description="Helical" evidence="9">
    <location>
        <begin position="66"/>
        <end position="91"/>
    </location>
</feature>